<protein>
    <submittedName>
        <fullName evidence="2">PorT family protein</fullName>
    </submittedName>
</protein>
<evidence type="ECO:0000313" key="3">
    <source>
        <dbReference type="Proteomes" id="UP001162741"/>
    </source>
</evidence>
<organism evidence="2 3">
    <name type="scientific">Chitinophaga horti</name>
    <dbReference type="NCBI Taxonomy" id="2920382"/>
    <lineage>
        <taxon>Bacteria</taxon>
        <taxon>Pseudomonadati</taxon>
        <taxon>Bacteroidota</taxon>
        <taxon>Chitinophagia</taxon>
        <taxon>Chitinophagales</taxon>
        <taxon>Chitinophagaceae</taxon>
        <taxon>Chitinophaga</taxon>
    </lineage>
</organism>
<dbReference type="Proteomes" id="UP001162741">
    <property type="component" value="Chromosome"/>
</dbReference>
<evidence type="ECO:0000313" key="2">
    <source>
        <dbReference type="EMBL" id="UYQ93219.1"/>
    </source>
</evidence>
<keyword evidence="3" id="KW-1185">Reference proteome</keyword>
<accession>A0ABY6J4W7</accession>
<evidence type="ECO:0000259" key="1">
    <source>
        <dbReference type="Pfam" id="PF13568"/>
    </source>
</evidence>
<dbReference type="InterPro" id="IPR025665">
    <property type="entry name" value="Beta-barrel_OMP_2"/>
</dbReference>
<gene>
    <name evidence="2" type="ORF">MKQ68_24355</name>
</gene>
<name>A0ABY6J4W7_9BACT</name>
<dbReference type="Pfam" id="PF13568">
    <property type="entry name" value="OMP_b-brl_2"/>
    <property type="match status" value="1"/>
</dbReference>
<reference evidence="2" key="1">
    <citation type="submission" date="2022-10" db="EMBL/GenBank/DDBJ databases">
        <title>Chitinophaga sp. nov., isolated from soil.</title>
        <authorList>
            <person name="Jeon C.O."/>
        </authorList>
    </citation>
    <scope>NUCLEOTIDE SEQUENCE</scope>
    <source>
        <strain evidence="2">R8</strain>
    </source>
</reference>
<sequence>MVKILHNIVSGKQNYWKCLMFAGVIMGASVSAQAQEGFSKRMSRKMERKVRFGFKLDPGVAVMKSQDNGIERNSGKFHLNYGIMADFFLDKEERYAVGTGFQVTHTGSVLQYDQGIGLNEYNDYPTEYDLRLQYLEVPLTLKLKAATRDDIGIWGQFGTYFAAPIRARANVISNQKEFRKENVLNEMHRLNMGLLLAAGVEYPLTETLSGIVGFGYQGGFTDLTRNKKWNDGKVNLNSFSLRLGLYF</sequence>
<feature type="domain" description="Outer membrane protein beta-barrel" evidence="1">
    <location>
        <begin position="33"/>
        <end position="224"/>
    </location>
</feature>
<dbReference type="EMBL" id="CP107006">
    <property type="protein sequence ID" value="UYQ93219.1"/>
    <property type="molecule type" value="Genomic_DNA"/>
</dbReference>
<proteinExistence type="predicted"/>
<dbReference type="RefSeq" id="WP_264281332.1">
    <property type="nucleotide sequence ID" value="NZ_CP107006.1"/>
</dbReference>